<dbReference type="PANTHER" id="PTHR33908">
    <property type="entry name" value="MANNOSYLTRANSFERASE YKCB-RELATED"/>
    <property type="match status" value="1"/>
</dbReference>
<dbReference type="InterPro" id="IPR050297">
    <property type="entry name" value="LipidA_mod_glycosyltrf_83"/>
</dbReference>
<feature type="transmembrane region" description="Helical" evidence="8">
    <location>
        <begin position="73"/>
        <end position="91"/>
    </location>
</feature>
<feature type="transmembrane region" description="Helical" evidence="8">
    <location>
        <begin position="103"/>
        <end position="125"/>
    </location>
</feature>
<dbReference type="EMBL" id="VBSN01000038">
    <property type="protein sequence ID" value="KAA6439500.1"/>
    <property type="molecule type" value="Genomic_DNA"/>
</dbReference>
<comment type="subcellular location">
    <subcellularLocation>
        <location evidence="1">Cell membrane</location>
        <topology evidence="1">Multi-pass membrane protein</topology>
    </subcellularLocation>
</comment>
<evidence type="ECO:0000256" key="2">
    <source>
        <dbReference type="ARBA" id="ARBA00022475"/>
    </source>
</evidence>
<feature type="transmembrane region" description="Helical" evidence="8">
    <location>
        <begin position="197"/>
        <end position="217"/>
    </location>
</feature>
<feature type="domain" description="Glycosyltransferase RgtA/B/C/D-like" evidence="9">
    <location>
        <begin position="51"/>
        <end position="215"/>
    </location>
</feature>
<sequence>MHWSGSDKNIILRITVAATVIRCVIASCTDLGNDEVYYFTYAVQPDLNHFDHPPLIGFFIRLFTFDLHFISEIFMRMPAIAGSALNTWLIARCAQIIGNRKAGFLAAILYNTSIYSSIISGVFIIPDSVQLVFWLAALYCMLGSIRTDLTPVRNRYILLVGLWTGLAIMSKVHGVFLWAGFLGYIIFYQTSWLKNPYLYLAAFITILIISPIMIWNIRNEFITWRFHSERVTIDNQIVNFKSFLTTTIGQILYCNPFQFIVYVLTVINIISRKHTVKKPYLQLLLWCSLPIICCTTGISLFRQTLPHWSGPGFIGIMLLSSAYLEKQMSEHSTKHYRYLLNACVALMLFVFVAGLLLVNFYPGTMGKMQQPDTGAGDATLDIYGWDQLKLAFEKIRKEDLRTGRMKADAPMLVHQWFPGAHLYYYVAYPLGMRLIGAGDLNNIHKFWWLNARYGAIAPGEDAYYIAPSTNFSDPALLYTGSFRQYEKAGVITQYRNSAIARYWYIYRLKHATCKMGTHP</sequence>
<keyword evidence="7 8" id="KW-0472">Membrane</keyword>
<name>A0A5M8QWR2_9BACT</name>
<dbReference type="GO" id="GO:0016763">
    <property type="term" value="F:pentosyltransferase activity"/>
    <property type="evidence" value="ECO:0007669"/>
    <property type="project" value="TreeGrafter"/>
</dbReference>
<evidence type="ECO:0000256" key="6">
    <source>
        <dbReference type="ARBA" id="ARBA00022989"/>
    </source>
</evidence>
<dbReference type="Proteomes" id="UP000323994">
    <property type="component" value="Unassembled WGS sequence"/>
</dbReference>
<keyword evidence="11" id="KW-1185">Reference proteome</keyword>
<dbReference type="Pfam" id="PF13231">
    <property type="entry name" value="PMT_2"/>
    <property type="match status" value="1"/>
</dbReference>
<evidence type="ECO:0000256" key="7">
    <source>
        <dbReference type="ARBA" id="ARBA00023136"/>
    </source>
</evidence>
<dbReference type="InterPro" id="IPR038731">
    <property type="entry name" value="RgtA/B/C-like"/>
</dbReference>
<feature type="transmembrane region" description="Helical" evidence="8">
    <location>
        <begin position="280"/>
        <end position="301"/>
    </location>
</feature>
<comment type="caution">
    <text evidence="10">The sequence shown here is derived from an EMBL/GenBank/DDBJ whole genome shotgun (WGS) entry which is preliminary data.</text>
</comment>
<keyword evidence="6 8" id="KW-1133">Transmembrane helix</keyword>
<proteinExistence type="predicted"/>
<feature type="transmembrane region" description="Helical" evidence="8">
    <location>
        <begin position="156"/>
        <end position="185"/>
    </location>
</feature>
<dbReference type="PANTHER" id="PTHR33908:SF11">
    <property type="entry name" value="MEMBRANE PROTEIN"/>
    <property type="match status" value="1"/>
</dbReference>
<evidence type="ECO:0000256" key="8">
    <source>
        <dbReference type="SAM" id="Phobius"/>
    </source>
</evidence>
<organism evidence="10 11">
    <name type="scientific">Dyadobacter flavalbus</name>
    <dbReference type="NCBI Taxonomy" id="2579942"/>
    <lineage>
        <taxon>Bacteria</taxon>
        <taxon>Pseudomonadati</taxon>
        <taxon>Bacteroidota</taxon>
        <taxon>Cytophagia</taxon>
        <taxon>Cytophagales</taxon>
        <taxon>Spirosomataceae</taxon>
        <taxon>Dyadobacter</taxon>
    </lineage>
</organism>
<evidence type="ECO:0000256" key="4">
    <source>
        <dbReference type="ARBA" id="ARBA00022679"/>
    </source>
</evidence>
<gene>
    <name evidence="10" type="ORF">FEM33_14720</name>
</gene>
<keyword evidence="4 10" id="KW-0808">Transferase</keyword>
<evidence type="ECO:0000313" key="11">
    <source>
        <dbReference type="Proteomes" id="UP000323994"/>
    </source>
</evidence>
<dbReference type="RefSeq" id="WP_139012749.1">
    <property type="nucleotide sequence ID" value="NZ_VBSN01000038.1"/>
</dbReference>
<protein>
    <submittedName>
        <fullName evidence="10">Glycosyltransferase family 39 protein</fullName>
    </submittedName>
</protein>
<feature type="transmembrane region" description="Helical" evidence="8">
    <location>
        <begin position="336"/>
        <end position="361"/>
    </location>
</feature>
<evidence type="ECO:0000259" key="9">
    <source>
        <dbReference type="Pfam" id="PF13231"/>
    </source>
</evidence>
<keyword evidence="2" id="KW-1003">Cell membrane</keyword>
<dbReference type="GO" id="GO:0009103">
    <property type="term" value="P:lipopolysaccharide biosynthetic process"/>
    <property type="evidence" value="ECO:0007669"/>
    <property type="project" value="UniProtKB-ARBA"/>
</dbReference>
<evidence type="ECO:0000256" key="5">
    <source>
        <dbReference type="ARBA" id="ARBA00022692"/>
    </source>
</evidence>
<keyword evidence="3" id="KW-0328">Glycosyltransferase</keyword>
<keyword evidence="5 8" id="KW-0812">Transmembrane</keyword>
<evidence type="ECO:0000256" key="1">
    <source>
        <dbReference type="ARBA" id="ARBA00004651"/>
    </source>
</evidence>
<dbReference type="AlphaFoldDB" id="A0A5M8QWR2"/>
<accession>A0A5M8QWR2</accession>
<evidence type="ECO:0000256" key="3">
    <source>
        <dbReference type="ARBA" id="ARBA00022676"/>
    </source>
</evidence>
<evidence type="ECO:0000313" key="10">
    <source>
        <dbReference type="EMBL" id="KAA6439500.1"/>
    </source>
</evidence>
<reference evidence="10 11" key="1">
    <citation type="submission" date="2019-05" db="EMBL/GenBank/DDBJ databases">
        <authorList>
            <person name="Qu J.-H."/>
        </authorList>
    </citation>
    <scope>NUCLEOTIDE SEQUENCE [LARGE SCALE GENOMIC DNA]</scope>
    <source>
        <strain evidence="10 11">NS28</strain>
    </source>
</reference>
<dbReference type="GO" id="GO:0005886">
    <property type="term" value="C:plasma membrane"/>
    <property type="evidence" value="ECO:0007669"/>
    <property type="project" value="UniProtKB-SubCell"/>
</dbReference>